<dbReference type="EMBL" id="ABBJDF010000017">
    <property type="protein sequence ID" value="EHT9940035.1"/>
    <property type="molecule type" value="Genomic_DNA"/>
</dbReference>
<dbReference type="RefSeq" id="WP_128295811.1">
    <property type="nucleotide sequence ID" value="NZ_CP042517.1"/>
</dbReference>
<reference evidence="1" key="1">
    <citation type="submission" date="2021-07" db="EMBL/GenBank/DDBJ databases">
        <authorList>
            <consortium name="Clinical and Environmental Microbiology Branch: Whole genome sequencing antimicrobial resistance pathogens in the healthcare setting"/>
        </authorList>
    </citation>
    <scope>NUCLEOTIDE SEQUENCE</scope>
    <source>
        <strain evidence="1">2021DK-00049</strain>
    </source>
</reference>
<accession>A0AAD2SGT2</accession>
<evidence type="ECO:0000313" key="1">
    <source>
        <dbReference type="EMBL" id="EHT9940035.1"/>
    </source>
</evidence>
<gene>
    <name evidence="1" type="ORF">KY227_003134</name>
</gene>
<name>A0AAD2SGT2_CITFR</name>
<dbReference type="AlphaFoldDB" id="A0AAD2SGT2"/>
<dbReference type="NCBIfam" id="NF033153">
    <property type="entry name" value="phage_ICD_like"/>
    <property type="match status" value="1"/>
</dbReference>
<proteinExistence type="predicted"/>
<comment type="caution">
    <text evidence="1">The sequence shown here is derived from an EMBL/GenBank/DDBJ whole genome shotgun (WGS) entry which is preliminary data.</text>
</comment>
<organism evidence="1">
    <name type="scientific">Citrobacter freundii</name>
    <dbReference type="NCBI Taxonomy" id="546"/>
    <lineage>
        <taxon>Bacteria</taxon>
        <taxon>Pseudomonadati</taxon>
        <taxon>Pseudomonadota</taxon>
        <taxon>Gammaproteobacteria</taxon>
        <taxon>Enterobacterales</taxon>
        <taxon>Enterobacteriaceae</taxon>
        <taxon>Citrobacter</taxon>
        <taxon>Citrobacter freundii complex</taxon>
    </lineage>
</organism>
<protein>
    <submittedName>
        <fullName evidence="1">Host cell division inhibitor Icd-like protein</fullName>
    </submittedName>
</protein>
<sequence length="76" mass="8611">MSNRTTHPQGRDSYTLKKFTWRFLAINRHDKKAKPCRLSVEAGTEREARSILAPHFILSLAARLPVVGGEPCVKNH</sequence>